<dbReference type="Gene3D" id="3.90.1310.10">
    <property type="entry name" value="Penicillin-binding protein 2a (Domain 2)"/>
    <property type="match status" value="1"/>
</dbReference>
<evidence type="ECO:0000256" key="4">
    <source>
        <dbReference type="ARBA" id="ARBA00012865"/>
    </source>
</evidence>
<evidence type="ECO:0000256" key="5">
    <source>
        <dbReference type="ARBA" id="ARBA00022475"/>
    </source>
</evidence>
<evidence type="ECO:0000256" key="7">
    <source>
        <dbReference type="ARBA" id="ARBA00022729"/>
    </source>
</evidence>
<evidence type="ECO:0000313" key="20">
    <source>
        <dbReference type="EMBL" id="OGE37640.1"/>
    </source>
</evidence>
<dbReference type="GO" id="GO:0008658">
    <property type="term" value="F:penicillin binding"/>
    <property type="evidence" value="ECO:0007669"/>
    <property type="project" value="InterPro"/>
</dbReference>
<evidence type="ECO:0000256" key="13">
    <source>
        <dbReference type="ARBA" id="ARBA00023251"/>
    </source>
</evidence>
<dbReference type="PANTHER" id="PTHR30627:SF2">
    <property type="entry name" value="PEPTIDOGLYCAN D,D-TRANSPEPTIDASE MRDA"/>
    <property type="match status" value="1"/>
</dbReference>
<keyword evidence="9" id="KW-0133">Cell shape</keyword>
<dbReference type="SUPFAM" id="SSF56601">
    <property type="entry name" value="beta-lactamase/transpeptidase-like"/>
    <property type="match status" value="1"/>
</dbReference>
<comment type="catalytic activity">
    <reaction evidence="16">
        <text>a beta-lactam + H2O = a substituted beta-amino acid</text>
        <dbReference type="Rhea" id="RHEA:20401"/>
        <dbReference type="ChEBI" id="CHEBI:15377"/>
        <dbReference type="ChEBI" id="CHEBI:35627"/>
        <dbReference type="ChEBI" id="CHEBI:140347"/>
        <dbReference type="EC" id="3.5.2.6"/>
    </reaction>
</comment>
<dbReference type="GO" id="GO:0008360">
    <property type="term" value="P:regulation of cell shape"/>
    <property type="evidence" value="ECO:0007669"/>
    <property type="project" value="UniProtKB-KW"/>
</dbReference>
<evidence type="ECO:0000256" key="1">
    <source>
        <dbReference type="ARBA" id="ARBA00004167"/>
    </source>
</evidence>
<dbReference type="InterPro" id="IPR002137">
    <property type="entry name" value="Beta-lactam_class-D_AS"/>
</dbReference>
<feature type="transmembrane region" description="Helical" evidence="17">
    <location>
        <begin position="51"/>
        <end position="73"/>
    </location>
</feature>
<keyword evidence="10" id="KW-0573">Peptidoglycan synthesis</keyword>
<keyword evidence="14" id="KW-0961">Cell wall biogenesis/degradation</keyword>
<feature type="active site" description="Acyl-ester intermediate" evidence="15">
    <location>
        <position position="313"/>
    </location>
</feature>
<dbReference type="Proteomes" id="UP000176527">
    <property type="component" value="Unassembled WGS sequence"/>
</dbReference>
<sequence length="606" mass="66297">MKKRSLGVSFSDELVKVNIKHGNFKKPVNEEWKDSLLPNFSSVDEGDVINLWRVTILSAVSIVLFFLIFLKVFRLQIVDGAKNRQLADGNRIQIKIIHAPRGVIFDRNGKILASNVPGFRLVDDKKITYITRDQALEFEAKGDVRLKNLEVDSIRSYPMAEISSHILGYVSEITSNELENFAGYRTGDRIGRGGVEESYESFLKGVDGGEVIEVDAAGNVLRVLRKVEPIPGKNLYLTIDSSLQEITFKTLESAVKKTGSCCGAAIVSDPKIGDILALVSYPSFDPENIGMFLNAANSPLLNRAIAGTYPPGSTFKLASSLAGLTSGKISKDTTYEDTGQIYIGPYKFTNWYFTQYGKTEGSVNLIKAIKRSNDTYFYFLAQAVGESILSETAKKLGFGKTLGIDIPGEVSGLIPGNDWKVKEKGEVWFPGDTLHMSIGQGFVLSTPLQVLNLTSTVAASGKQYKPHLALKITGVEGKFIKEFEFESKDLGFKKEDMEIVKQGMEEANASGGTAWSFFNFPIPSAGKTGTAEYGDSRKTHAWYTAFAPSDDPKIAAVVLVEGGGEGSSVAAPIVKEIFRWFLSEDKSNLIKDIGQIATDSARQLGE</sequence>
<evidence type="ECO:0000256" key="17">
    <source>
        <dbReference type="SAM" id="Phobius"/>
    </source>
</evidence>
<evidence type="ECO:0000259" key="19">
    <source>
        <dbReference type="Pfam" id="PF03717"/>
    </source>
</evidence>
<evidence type="ECO:0000256" key="3">
    <source>
        <dbReference type="ARBA" id="ARBA00007898"/>
    </source>
</evidence>
<evidence type="ECO:0000256" key="12">
    <source>
        <dbReference type="ARBA" id="ARBA00023136"/>
    </source>
</evidence>
<evidence type="ECO:0000256" key="10">
    <source>
        <dbReference type="ARBA" id="ARBA00022984"/>
    </source>
</evidence>
<dbReference type="GO" id="GO:0017001">
    <property type="term" value="P:antibiotic catabolic process"/>
    <property type="evidence" value="ECO:0007669"/>
    <property type="project" value="InterPro"/>
</dbReference>
<dbReference type="PROSITE" id="PS00337">
    <property type="entry name" value="BETA_LACTAMASE_D"/>
    <property type="match status" value="1"/>
</dbReference>
<dbReference type="EC" id="3.5.2.6" evidence="4 16"/>
<dbReference type="InterPro" id="IPR050515">
    <property type="entry name" value="Beta-lactam/transpept"/>
</dbReference>
<keyword evidence="8 16" id="KW-0378">Hydrolase</keyword>
<dbReference type="Pfam" id="PF03717">
    <property type="entry name" value="PBP_dimer"/>
    <property type="match status" value="1"/>
</dbReference>
<evidence type="ECO:0000256" key="14">
    <source>
        <dbReference type="ARBA" id="ARBA00023316"/>
    </source>
</evidence>
<dbReference type="GO" id="GO:0071555">
    <property type="term" value="P:cell wall organization"/>
    <property type="evidence" value="ECO:0007669"/>
    <property type="project" value="UniProtKB-KW"/>
</dbReference>
<dbReference type="AlphaFoldDB" id="A0A1F5K9Y1"/>
<keyword evidence="12 17" id="KW-0472">Membrane</keyword>
<dbReference type="InterPro" id="IPR012338">
    <property type="entry name" value="Beta-lactam/transpept-like"/>
</dbReference>
<comment type="subcellular location">
    <subcellularLocation>
        <location evidence="2">Cell membrane</location>
    </subcellularLocation>
    <subcellularLocation>
        <location evidence="1">Membrane</location>
        <topology evidence="1">Single-pass membrane protein</topology>
    </subcellularLocation>
</comment>
<keyword evidence="13 16" id="KW-0046">Antibiotic resistance</keyword>
<keyword evidence="6 17" id="KW-0812">Transmembrane</keyword>
<organism evidence="20 21">
    <name type="scientific">Candidatus Daviesbacteria bacterium RIFCSPHIGHO2_12_FULL_37_11</name>
    <dbReference type="NCBI Taxonomy" id="1797777"/>
    <lineage>
        <taxon>Bacteria</taxon>
        <taxon>Candidatus Daviesiibacteriota</taxon>
    </lineage>
</organism>
<dbReference type="Pfam" id="PF00905">
    <property type="entry name" value="Transpeptidase"/>
    <property type="match status" value="1"/>
</dbReference>
<evidence type="ECO:0000256" key="11">
    <source>
        <dbReference type="ARBA" id="ARBA00022989"/>
    </source>
</evidence>
<dbReference type="GO" id="GO:0046677">
    <property type="term" value="P:response to antibiotic"/>
    <property type="evidence" value="ECO:0007669"/>
    <property type="project" value="UniProtKB-UniRule"/>
</dbReference>
<feature type="modified residue" description="N6-carboxylysine" evidence="15">
    <location>
        <position position="316"/>
    </location>
</feature>
<keyword evidence="11 17" id="KW-1133">Transmembrane helix</keyword>
<comment type="caution">
    <text evidence="20">The sequence shown here is derived from an EMBL/GenBank/DDBJ whole genome shotgun (WGS) entry which is preliminary data.</text>
</comment>
<comment type="similarity">
    <text evidence="3 16">Belongs to the class-D beta-lactamase family.</text>
</comment>
<evidence type="ECO:0000256" key="16">
    <source>
        <dbReference type="RuleBase" id="RU361140"/>
    </source>
</evidence>
<feature type="domain" description="Penicillin-binding protein dimerisation" evidence="19">
    <location>
        <begin position="148"/>
        <end position="223"/>
    </location>
</feature>
<evidence type="ECO:0000256" key="15">
    <source>
        <dbReference type="PIRSR" id="PIRSR602137-50"/>
    </source>
</evidence>
<keyword evidence="5" id="KW-1003">Cell membrane</keyword>
<evidence type="ECO:0000256" key="6">
    <source>
        <dbReference type="ARBA" id="ARBA00022692"/>
    </source>
</evidence>
<dbReference type="InterPro" id="IPR036138">
    <property type="entry name" value="PBP_dimer_sf"/>
</dbReference>
<dbReference type="InterPro" id="IPR001460">
    <property type="entry name" value="PCN-bd_Tpept"/>
</dbReference>
<dbReference type="Gene3D" id="3.40.710.10">
    <property type="entry name" value="DD-peptidase/beta-lactamase superfamily"/>
    <property type="match status" value="1"/>
</dbReference>
<feature type="domain" description="Penicillin-binding protein transpeptidase" evidence="18">
    <location>
        <begin position="263"/>
        <end position="578"/>
    </location>
</feature>
<proteinExistence type="inferred from homology"/>
<evidence type="ECO:0000256" key="2">
    <source>
        <dbReference type="ARBA" id="ARBA00004236"/>
    </source>
</evidence>
<reference evidence="20 21" key="1">
    <citation type="journal article" date="2016" name="Nat. Commun.">
        <title>Thousands of microbial genomes shed light on interconnected biogeochemical processes in an aquifer system.</title>
        <authorList>
            <person name="Anantharaman K."/>
            <person name="Brown C.T."/>
            <person name="Hug L.A."/>
            <person name="Sharon I."/>
            <person name="Castelle C.J."/>
            <person name="Probst A.J."/>
            <person name="Thomas B.C."/>
            <person name="Singh A."/>
            <person name="Wilkins M.J."/>
            <person name="Karaoz U."/>
            <person name="Brodie E.L."/>
            <person name="Williams K.H."/>
            <person name="Hubbard S.S."/>
            <person name="Banfield J.F."/>
        </authorList>
    </citation>
    <scope>NUCLEOTIDE SEQUENCE [LARGE SCALE GENOMIC DNA]</scope>
</reference>
<gene>
    <name evidence="20" type="ORF">A3F00_04270</name>
</gene>
<evidence type="ECO:0000256" key="8">
    <source>
        <dbReference type="ARBA" id="ARBA00022801"/>
    </source>
</evidence>
<dbReference type="EMBL" id="MFDE01000038">
    <property type="protein sequence ID" value="OGE37640.1"/>
    <property type="molecule type" value="Genomic_DNA"/>
</dbReference>
<dbReference type="SUPFAM" id="SSF56519">
    <property type="entry name" value="Penicillin binding protein dimerisation domain"/>
    <property type="match status" value="1"/>
</dbReference>
<name>A0A1F5K9Y1_9BACT</name>
<protein>
    <recommendedName>
        <fullName evidence="4 16">Beta-lactamase</fullName>
        <ecNumber evidence="4 16">3.5.2.6</ecNumber>
    </recommendedName>
</protein>
<evidence type="ECO:0000259" key="18">
    <source>
        <dbReference type="Pfam" id="PF00905"/>
    </source>
</evidence>
<dbReference type="GO" id="GO:0008800">
    <property type="term" value="F:beta-lactamase activity"/>
    <property type="evidence" value="ECO:0007669"/>
    <property type="project" value="UniProtKB-UniRule"/>
</dbReference>
<dbReference type="InterPro" id="IPR005311">
    <property type="entry name" value="PBP_dimer"/>
</dbReference>
<dbReference type="GO" id="GO:0005886">
    <property type="term" value="C:plasma membrane"/>
    <property type="evidence" value="ECO:0007669"/>
    <property type="project" value="UniProtKB-SubCell"/>
</dbReference>
<evidence type="ECO:0000313" key="21">
    <source>
        <dbReference type="Proteomes" id="UP000176527"/>
    </source>
</evidence>
<dbReference type="GO" id="GO:0009252">
    <property type="term" value="P:peptidoglycan biosynthetic process"/>
    <property type="evidence" value="ECO:0007669"/>
    <property type="project" value="UniProtKB-KW"/>
</dbReference>
<dbReference type="PANTHER" id="PTHR30627">
    <property type="entry name" value="PEPTIDOGLYCAN D,D-TRANSPEPTIDASE"/>
    <property type="match status" value="1"/>
</dbReference>
<evidence type="ECO:0000256" key="9">
    <source>
        <dbReference type="ARBA" id="ARBA00022960"/>
    </source>
</evidence>
<keyword evidence="7" id="KW-0732">Signal</keyword>
<dbReference type="GO" id="GO:0071972">
    <property type="term" value="F:peptidoglycan L,D-transpeptidase activity"/>
    <property type="evidence" value="ECO:0007669"/>
    <property type="project" value="TreeGrafter"/>
</dbReference>
<accession>A0A1F5K9Y1</accession>